<evidence type="ECO:0008006" key="3">
    <source>
        <dbReference type="Google" id="ProtNLM"/>
    </source>
</evidence>
<reference evidence="1" key="3">
    <citation type="journal article" date="2017" name="Nature">
        <title>Genome sequence of the progenitor of the wheat D genome Aegilops tauschii.</title>
        <authorList>
            <person name="Luo M.C."/>
            <person name="Gu Y.Q."/>
            <person name="Puiu D."/>
            <person name="Wang H."/>
            <person name="Twardziok S.O."/>
            <person name="Deal K.R."/>
            <person name="Huo N."/>
            <person name="Zhu T."/>
            <person name="Wang L."/>
            <person name="Wang Y."/>
            <person name="McGuire P.E."/>
            <person name="Liu S."/>
            <person name="Long H."/>
            <person name="Ramasamy R.K."/>
            <person name="Rodriguez J.C."/>
            <person name="Van S.L."/>
            <person name="Yuan L."/>
            <person name="Wang Z."/>
            <person name="Xia Z."/>
            <person name="Xiao L."/>
            <person name="Anderson O.D."/>
            <person name="Ouyang S."/>
            <person name="Liang Y."/>
            <person name="Zimin A.V."/>
            <person name="Pertea G."/>
            <person name="Qi P."/>
            <person name="Bennetzen J.L."/>
            <person name="Dai X."/>
            <person name="Dawson M.W."/>
            <person name="Muller H.G."/>
            <person name="Kugler K."/>
            <person name="Rivarola-Duarte L."/>
            <person name="Spannagl M."/>
            <person name="Mayer K.F.X."/>
            <person name="Lu F.H."/>
            <person name="Bevan M.W."/>
            <person name="Leroy P."/>
            <person name="Li P."/>
            <person name="You F.M."/>
            <person name="Sun Q."/>
            <person name="Liu Z."/>
            <person name="Lyons E."/>
            <person name="Wicker T."/>
            <person name="Salzberg S.L."/>
            <person name="Devos K.M."/>
            <person name="Dvorak J."/>
        </authorList>
    </citation>
    <scope>NUCLEOTIDE SEQUENCE [LARGE SCALE GENOMIC DNA]</scope>
    <source>
        <strain evidence="1">cv. AL8/78</strain>
    </source>
</reference>
<evidence type="ECO:0000313" key="2">
    <source>
        <dbReference type="Proteomes" id="UP000015105"/>
    </source>
</evidence>
<dbReference type="Proteomes" id="UP000015105">
    <property type="component" value="Chromosome 1D"/>
</dbReference>
<dbReference type="AlphaFoldDB" id="A0A452XQY7"/>
<dbReference type="STRING" id="200361.A0A452XQY7"/>
<dbReference type="Gramene" id="AET1Gv20122800.1">
    <property type="protein sequence ID" value="AET1Gv20122800.1"/>
    <property type="gene ID" value="AET1Gv20122800"/>
</dbReference>
<evidence type="ECO:0000313" key="1">
    <source>
        <dbReference type="EnsemblPlants" id="AET1Gv20122800.1"/>
    </source>
</evidence>
<name>A0A452XQY7_AEGTS</name>
<proteinExistence type="predicted"/>
<accession>A0A452XQY7</accession>
<dbReference type="EnsemblPlants" id="AET1Gv20122800.1">
    <property type="protein sequence ID" value="AET1Gv20122800.1"/>
    <property type="gene ID" value="AET1Gv20122800"/>
</dbReference>
<keyword evidence="2" id="KW-1185">Reference proteome</keyword>
<sequence length="65" mass="7027">MAVFHHFYNLAVGDFAALNSAMVVLLPKKDGATSMADYRPISLIHSIAKLIAKVLSMRLAPVIST</sequence>
<reference evidence="2" key="1">
    <citation type="journal article" date="2014" name="Science">
        <title>Ancient hybridizations among the ancestral genomes of bread wheat.</title>
        <authorList>
            <consortium name="International Wheat Genome Sequencing Consortium,"/>
            <person name="Marcussen T."/>
            <person name="Sandve S.R."/>
            <person name="Heier L."/>
            <person name="Spannagl M."/>
            <person name="Pfeifer M."/>
            <person name="Jakobsen K.S."/>
            <person name="Wulff B.B."/>
            <person name="Steuernagel B."/>
            <person name="Mayer K.F."/>
            <person name="Olsen O.A."/>
        </authorList>
    </citation>
    <scope>NUCLEOTIDE SEQUENCE [LARGE SCALE GENOMIC DNA]</scope>
    <source>
        <strain evidence="2">cv. AL8/78</strain>
    </source>
</reference>
<protein>
    <recommendedName>
        <fullName evidence="3">Reverse transcriptase domain-containing protein</fullName>
    </recommendedName>
</protein>
<reference evidence="1" key="5">
    <citation type="journal article" date="2021" name="G3 (Bethesda)">
        <title>Aegilops tauschii genome assembly Aet v5.0 features greater sequence contiguity and improved annotation.</title>
        <authorList>
            <person name="Wang L."/>
            <person name="Zhu T."/>
            <person name="Rodriguez J.C."/>
            <person name="Deal K.R."/>
            <person name="Dubcovsky J."/>
            <person name="McGuire P.E."/>
            <person name="Lux T."/>
            <person name="Spannagl M."/>
            <person name="Mayer K.F.X."/>
            <person name="Baldrich P."/>
            <person name="Meyers B.C."/>
            <person name="Huo N."/>
            <person name="Gu Y.Q."/>
            <person name="Zhou H."/>
            <person name="Devos K.M."/>
            <person name="Bennetzen J.L."/>
            <person name="Unver T."/>
            <person name="Budak H."/>
            <person name="Gulick P.J."/>
            <person name="Galiba G."/>
            <person name="Kalapos B."/>
            <person name="Nelson D.R."/>
            <person name="Li P."/>
            <person name="You F.M."/>
            <person name="Luo M.C."/>
            <person name="Dvorak J."/>
        </authorList>
    </citation>
    <scope>NUCLEOTIDE SEQUENCE [LARGE SCALE GENOMIC DNA]</scope>
    <source>
        <strain evidence="1">cv. AL8/78</strain>
    </source>
</reference>
<reference evidence="1" key="4">
    <citation type="submission" date="2019-03" db="UniProtKB">
        <authorList>
            <consortium name="EnsemblPlants"/>
        </authorList>
    </citation>
    <scope>IDENTIFICATION</scope>
</reference>
<reference evidence="2" key="2">
    <citation type="journal article" date="2017" name="Nat. Plants">
        <title>The Aegilops tauschii genome reveals multiple impacts of transposons.</title>
        <authorList>
            <person name="Zhao G."/>
            <person name="Zou C."/>
            <person name="Li K."/>
            <person name="Wang K."/>
            <person name="Li T."/>
            <person name="Gao L."/>
            <person name="Zhang X."/>
            <person name="Wang H."/>
            <person name="Yang Z."/>
            <person name="Liu X."/>
            <person name="Jiang W."/>
            <person name="Mao L."/>
            <person name="Kong X."/>
            <person name="Jiao Y."/>
            <person name="Jia J."/>
        </authorList>
    </citation>
    <scope>NUCLEOTIDE SEQUENCE [LARGE SCALE GENOMIC DNA]</scope>
    <source>
        <strain evidence="2">cv. AL8/78</strain>
    </source>
</reference>
<organism evidence="1 2">
    <name type="scientific">Aegilops tauschii subsp. strangulata</name>
    <name type="common">Goatgrass</name>
    <dbReference type="NCBI Taxonomy" id="200361"/>
    <lineage>
        <taxon>Eukaryota</taxon>
        <taxon>Viridiplantae</taxon>
        <taxon>Streptophyta</taxon>
        <taxon>Embryophyta</taxon>
        <taxon>Tracheophyta</taxon>
        <taxon>Spermatophyta</taxon>
        <taxon>Magnoliopsida</taxon>
        <taxon>Liliopsida</taxon>
        <taxon>Poales</taxon>
        <taxon>Poaceae</taxon>
        <taxon>BOP clade</taxon>
        <taxon>Pooideae</taxon>
        <taxon>Triticodae</taxon>
        <taxon>Triticeae</taxon>
        <taxon>Triticinae</taxon>
        <taxon>Aegilops</taxon>
    </lineage>
</organism>